<dbReference type="InterPro" id="IPR010994">
    <property type="entry name" value="RuvA_2-like"/>
</dbReference>
<dbReference type="SMART" id="SM00278">
    <property type="entry name" value="HhH1"/>
    <property type="match status" value="2"/>
</dbReference>
<proteinExistence type="predicted"/>
<evidence type="ECO:0000313" key="4">
    <source>
        <dbReference type="EMBL" id="MBB4137098.1"/>
    </source>
</evidence>
<dbReference type="InterPro" id="IPR003583">
    <property type="entry name" value="Hlx-hairpin-Hlx_DNA-bd_motif"/>
</dbReference>
<dbReference type="Gene3D" id="3.10.560.10">
    <property type="entry name" value="Outer membrane lipoprotein wza domain like"/>
    <property type="match status" value="1"/>
</dbReference>
<feature type="region of interest" description="Disordered" evidence="1">
    <location>
        <begin position="1"/>
        <end position="93"/>
    </location>
</feature>
<dbReference type="GO" id="GO:0006281">
    <property type="term" value="P:DNA repair"/>
    <property type="evidence" value="ECO:0007669"/>
    <property type="project" value="InterPro"/>
</dbReference>
<dbReference type="PANTHER" id="PTHR21180">
    <property type="entry name" value="ENDONUCLEASE/EXONUCLEASE/PHOSPHATASE FAMILY DOMAIN-CONTAINING PROTEIN 1"/>
    <property type="match status" value="1"/>
</dbReference>
<dbReference type="GO" id="GO:0015628">
    <property type="term" value="P:protein secretion by the type II secretion system"/>
    <property type="evidence" value="ECO:0007669"/>
    <property type="project" value="TreeGrafter"/>
</dbReference>
<feature type="region of interest" description="Disordered" evidence="1">
    <location>
        <begin position="232"/>
        <end position="255"/>
    </location>
</feature>
<dbReference type="PANTHER" id="PTHR21180:SF32">
    <property type="entry name" value="ENDONUCLEASE_EXONUCLEASE_PHOSPHATASE FAMILY DOMAIN-CONTAINING PROTEIN 1"/>
    <property type="match status" value="1"/>
</dbReference>
<evidence type="ECO:0000256" key="1">
    <source>
        <dbReference type="SAM" id="MobiDB-lite"/>
    </source>
</evidence>
<name>A0A840F3R1_9ACTN</name>
<dbReference type="Pfam" id="PF10531">
    <property type="entry name" value="SLBB"/>
    <property type="match status" value="1"/>
</dbReference>
<evidence type="ECO:0000259" key="3">
    <source>
        <dbReference type="SMART" id="SM00278"/>
    </source>
</evidence>
<organism evidence="4 5">
    <name type="scientific">Gordonia humi</name>
    <dbReference type="NCBI Taxonomy" id="686429"/>
    <lineage>
        <taxon>Bacteria</taxon>
        <taxon>Bacillati</taxon>
        <taxon>Actinomycetota</taxon>
        <taxon>Actinomycetes</taxon>
        <taxon>Mycobacteriales</taxon>
        <taxon>Gordoniaceae</taxon>
        <taxon>Gordonia</taxon>
    </lineage>
</organism>
<feature type="domain" description="Helix-hairpin-helix DNA-binding motif class 1" evidence="3">
    <location>
        <begin position="298"/>
        <end position="317"/>
    </location>
</feature>
<dbReference type="EMBL" id="JACIFP010000001">
    <property type="protein sequence ID" value="MBB4137098.1"/>
    <property type="molecule type" value="Genomic_DNA"/>
</dbReference>
<comment type="caution">
    <text evidence="4">The sequence shown here is derived from an EMBL/GenBank/DDBJ whole genome shotgun (WGS) entry which is preliminary data.</text>
</comment>
<feature type="compositionally biased region" description="Acidic residues" evidence="1">
    <location>
        <begin position="32"/>
        <end position="42"/>
    </location>
</feature>
<dbReference type="InterPro" id="IPR019554">
    <property type="entry name" value="Soluble_ligand-bd"/>
</dbReference>
<dbReference type="GO" id="GO:0015627">
    <property type="term" value="C:type II protein secretion system complex"/>
    <property type="evidence" value="ECO:0007669"/>
    <property type="project" value="TreeGrafter"/>
</dbReference>
<reference evidence="4 5" key="1">
    <citation type="submission" date="2020-08" db="EMBL/GenBank/DDBJ databases">
        <title>Sequencing the genomes of 1000 actinobacteria strains.</title>
        <authorList>
            <person name="Klenk H.-P."/>
        </authorList>
    </citation>
    <scope>NUCLEOTIDE SEQUENCE [LARGE SCALE GENOMIC DNA]</scope>
    <source>
        <strain evidence="4 5">DSM 45298</strain>
    </source>
</reference>
<dbReference type="SUPFAM" id="SSF47781">
    <property type="entry name" value="RuvA domain 2-like"/>
    <property type="match status" value="1"/>
</dbReference>
<accession>A0A840F3R1</accession>
<sequence>MGNQLRAGRDRDTGAQRLSRLFVEPAAGSPPDADDDADDDDSAVDRWGATGMPDWLDTRRGRQAWTGRGEDFDCLDDDGGGRDDPPADDDDDEWEAPRRRWLMLPPAAIGLILVGLVACGFAGYSLLRQNEPTTPLVAFDAGIESAPPPTASVESPASSTHDRPIEVVVSVVGLVHEPGLVRMPPDSRVADALARAGGARPGADTMSLNLAQIVRDGDQILVGRSGDGQVRSAVVSSSGGQAGPGASTAATAPTDGTGLVNLNTATEAELDALPGIGPVTAQSILAWRQTNGSFSSVDQLAEVDGIGDGRLAKLRPLVTVGR</sequence>
<dbReference type="InterPro" id="IPR051675">
    <property type="entry name" value="Endo/Exo/Phosphatase_dom_1"/>
</dbReference>
<dbReference type="Gene3D" id="1.10.150.320">
    <property type="entry name" value="Photosystem II 12 kDa extrinsic protein"/>
    <property type="match status" value="1"/>
</dbReference>
<dbReference type="Pfam" id="PF12836">
    <property type="entry name" value="HHH_3"/>
    <property type="match status" value="1"/>
</dbReference>
<gene>
    <name evidence="4" type="ORF">BKA16_003650</name>
</gene>
<dbReference type="Proteomes" id="UP000551501">
    <property type="component" value="Unassembled WGS sequence"/>
</dbReference>
<feature type="domain" description="Helix-hairpin-helix DNA-binding motif class 1" evidence="3">
    <location>
        <begin position="268"/>
        <end position="287"/>
    </location>
</feature>
<keyword evidence="2" id="KW-0472">Membrane</keyword>
<evidence type="ECO:0000256" key="2">
    <source>
        <dbReference type="SAM" id="Phobius"/>
    </source>
</evidence>
<keyword evidence="2" id="KW-0812">Transmembrane</keyword>
<dbReference type="AlphaFoldDB" id="A0A840F3R1"/>
<protein>
    <submittedName>
        <fullName evidence="4">Competence protein ComEA</fullName>
    </submittedName>
</protein>
<dbReference type="GO" id="GO:0003677">
    <property type="term" value="F:DNA binding"/>
    <property type="evidence" value="ECO:0007669"/>
    <property type="project" value="InterPro"/>
</dbReference>
<keyword evidence="5" id="KW-1185">Reference proteome</keyword>
<dbReference type="RefSeq" id="WP_183371999.1">
    <property type="nucleotide sequence ID" value="NZ_BAABHL010000126.1"/>
</dbReference>
<evidence type="ECO:0000313" key="5">
    <source>
        <dbReference type="Proteomes" id="UP000551501"/>
    </source>
</evidence>
<feature type="transmembrane region" description="Helical" evidence="2">
    <location>
        <begin position="107"/>
        <end position="127"/>
    </location>
</feature>
<keyword evidence="2" id="KW-1133">Transmembrane helix</keyword>